<name>A0A951PRX5_9CYAN</name>
<evidence type="ECO:0000313" key="2">
    <source>
        <dbReference type="Proteomes" id="UP000753908"/>
    </source>
</evidence>
<reference evidence="1" key="1">
    <citation type="submission" date="2021-05" db="EMBL/GenBank/DDBJ databases">
        <authorList>
            <person name="Pietrasiak N."/>
            <person name="Ward R."/>
            <person name="Stajich J.E."/>
            <person name="Kurbessoian T."/>
        </authorList>
    </citation>
    <scope>NUCLEOTIDE SEQUENCE</scope>
    <source>
        <strain evidence="1">CPER-KK1</strain>
    </source>
</reference>
<gene>
    <name evidence="1" type="ORF">KME25_25085</name>
</gene>
<sequence length="130" mass="14528">MKLSGRYSFGLGAGVSGFLLLILINAFTIPDSLKQASDKDLYRTQAELEKAKAESAKKAADAYSKNGIANFEQLIISNYTLSNQPPQIDWNHTVDPTKKTLIFDKNRLCIGYAQQGRFYFTKYYQGVCNG</sequence>
<organism evidence="1 2">
    <name type="scientific">Symplocastrum torsivum CPER-KK1</name>
    <dbReference type="NCBI Taxonomy" id="450513"/>
    <lineage>
        <taxon>Bacteria</taxon>
        <taxon>Bacillati</taxon>
        <taxon>Cyanobacteriota</taxon>
        <taxon>Cyanophyceae</taxon>
        <taxon>Oscillatoriophycideae</taxon>
        <taxon>Oscillatoriales</taxon>
        <taxon>Microcoleaceae</taxon>
        <taxon>Symplocastrum</taxon>
    </lineage>
</organism>
<protein>
    <submittedName>
        <fullName evidence="1">Uncharacterized protein</fullName>
    </submittedName>
</protein>
<dbReference type="AlphaFoldDB" id="A0A951PRX5"/>
<dbReference type="EMBL" id="JAHHIF010000046">
    <property type="protein sequence ID" value="MBW4547688.1"/>
    <property type="molecule type" value="Genomic_DNA"/>
</dbReference>
<reference evidence="1" key="2">
    <citation type="journal article" date="2022" name="Microbiol. Resour. Announc.">
        <title>Metagenome Sequencing to Explore Phylogenomics of Terrestrial Cyanobacteria.</title>
        <authorList>
            <person name="Ward R.D."/>
            <person name="Stajich J.E."/>
            <person name="Johansen J.R."/>
            <person name="Huntemann M."/>
            <person name="Clum A."/>
            <person name="Foster B."/>
            <person name="Foster B."/>
            <person name="Roux S."/>
            <person name="Palaniappan K."/>
            <person name="Varghese N."/>
            <person name="Mukherjee S."/>
            <person name="Reddy T.B.K."/>
            <person name="Daum C."/>
            <person name="Copeland A."/>
            <person name="Chen I.A."/>
            <person name="Ivanova N.N."/>
            <person name="Kyrpides N.C."/>
            <person name="Shapiro N."/>
            <person name="Eloe-Fadrosh E.A."/>
            <person name="Pietrasiak N."/>
        </authorList>
    </citation>
    <scope>NUCLEOTIDE SEQUENCE</scope>
    <source>
        <strain evidence="1">CPER-KK1</strain>
    </source>
</reference>
<evidence type="ECO:0000313" key="1">
    <source>
        <dbReference type="EMBL" id="MBW4547688.1"/>
    </source>
</evidence>
<proteinExistence type="predicted"/>
<comment type="caution">
    <text evidence="1">The sequence shown here is derived from an EMBL/GenBank/DDBJ whole genome shotgun (WGS) entry which is preliminary data.</text>
</comment>
<dbReference type="Proteomes" id="UP000753908">
    <property type="component" value="Unassembled WGS sequence"/>
</dbReference>
<accession>A0A951PRX5</accession>